<reference evidence="1 2" key="1">
    <citation type="submission" date="2019-09" db="EMBL/GenBank/DDBJ databases">
        <authorList>
            <person name="Chandra G."/>
            <person name="Truman W A."/>
        </authorList>
    </citation>
    <scope>NUCLEOTIDE SEQUENCE [LARGE SCALE GENOMIC DNA]</scope>
    <source>
        <strain evidence="1">PS723</strain>
    </source>
</reference>
<dbReference type="Gene3D" id="2.40.160.210">
    <property type="entry name" value="Acyl-CoA thioesterase, double hotdog domain"/>
    <property type="match status" value="1"/>
</dbReference>
<evidence type="ECO:0000313" key="1">
    <source>
        <dbReference type="EMBL" id="VVO38003.1"/>
    </source>
</evidence>
<dbReference type="EMBL" id="CABVHY010000036">
    <property type="protein sequence ID" value="VVO38003.1"/>
    <property type="molecule type" value="Genomic_DNA"/>
</dbReference>
<organism evidence="1 2">
    <name type="scientific">Pseudomonas fluorescens</name>
    <dbReference type="NCBI Taxonomy" id="294"/>
    <lineage>
        <taxon>Bacteria</taxon>
        <taxon>Pseudomonadati</taxon>
        <taxon>Pseudomonadota</taxon>
        <taxon>Gammaproteobacteria</taxon>
        <taxon>Pseudomonadales</taxon>
        <taxon>Pseudomonadaceae</taxon>
        <taxon>Pseudomonas</taxon>
    </lineage>
</organism>
<name>A0A5E7FLF6_PSEFL</name>
<accession>A0A5E7FLF6</accession>
<dbReference type="Proteomes" id="UP000379480">
    <property type="component" value="Unassembled WGS sequence"/>
</dbReference>
<proteinExistence type="predicted"/>
<protein>
    <submittedName>
        <fullName evidence="1">Uncharacterized protein</fullName>
    </submittedName>
</protein>
<dbReference type="InterPro" id="IPR042171">
    <property type="entry name" value="Acyl-CoA_hotdog"/>
</dbReference>
<gene>
    <name evidence="1" type="ORF">PS723_05549</name>
</gene>
<evidence type="ECO:0000313" key="2">
    <source>
        <dbReference type="Proteomes" id="UP000379480"/>
    </source>
</evidence>
<dbReference type="AlphaFoldDB" id="A0A5E7FLF6"/>
<sequence length="73" mass="8053">MSSLARITQQFDPAAPFEAPANWLQGRTVFGGLSAALSLQTVLLEAWPYLPAFKSAQVSFIGRFQWVVHRCAT</sequence>